<dbReference type="InterPro" id="IPR051207">
    <property type="entry name" value="ComplexI_NDUFA9_subunit"/>
</dbReference>
<organism evidence="1 2">
    <name type="scientific">Enteractinococcus helveticum</name>
    <dbReference type="NCBI Taxonomy" id="1837282"/>
    <lineage>
        <taxon>Bacteria</taxon>
        <taxon>Bacillati</taxon>
        <taxon>Actinomycetota</taxon>
        <taxon>Actinomycetes</taxon>
        <taxon>Micrococcales</taxon>
        <taxon>Micrococcaceae</taxon>
    </lineage>
</organism>
<reference evidence="1" key="1">
    <citation type="journal article" date="2021" name="PeerJ">
        <title>Extensive microbial diversity within the chicken gut microbiome revealed by metagenomics and culture.</title>
        <authorList>
            <person name="Gilroy R."/>
            <person name="Ravi A."/>
            <person name="Getino M."/>
            <person name="Pursley I."/>
            <person name="Horton D.L."/>
            <person name="Alikhan N.F."/>
            <person name="Baker D."/>
            <person name="Gharbi K."/>
            <person name="Hall N."/>
            <person name="Watson M."/>
            <person name="Adriaenssens E.M."/>
            <person name="Foster-Nyarko E."/>
            <person name="Jarju S."/>
            <person name="Secka A."/>
            <person name="Antonio M."/>
            <person name="Oren A."/>
            <person name="Chaudhuri R.R."/>
            <person name="La Ragione R."/>
            <person name="Hildebrand F."/>
            <person name="Pallen M.J."/>
        </authorList>
    </citation>
    <scope>NUCLEOTIDE SEQUENCE</scope>
    <source>
        <strain evidence="1">ChiHjej13B12-14962</strain>
    </source>
</reference>
<dbReference type="Gene3D" id="3.40.50.720">
    <property type="entry name" value="NAD(P)-binding Rossmann-like Domain"/>
    <property type="match status" value="1"/>
</dbReference>
<comment type="caution">
    <text evidence="1">The sequence shown here is derived from an EMBL/GenBank/DDBJ whole genome shotgun (WGS) entry which is preliminary data.</text>
</comment>
<gene>
    <name evidence="1" type="ORF">K8V32_12980</name>
</gene>
<dbReference type="InterPro" id="IPR036291">
    <property type="entry name" value="NAD(P)-bd_dom_sf"/>
</dbReference>
<dbReference type="RefSeq" id="WP_303908254.1">
    <property type="nucleotide sequence ID" value="NZ_DYXC01000147.1"/>
</dbReference>
<name>A0A921FPS5_9MICC</name>
<dbReference type="PANTHER" id="PTHR12126">
    <property type="entry name" value="NADH-UBIQUINONE OXIDOREDUCTASE 39 KDA SUBUNIT-RELATED"/>
    <property type="match status" value="1"/>
</dbReference>
<accession>A0A921FPS5</accession>
<protein>
    <submittedName>
        <fullName evidence="1">3-beta hydroxysteroid dehydrogenase</fullName>
    </submittedName>
</protein>
<sequence length="248" mass="26881">MRVAVVGGGISGKAIKQALLDRGATAELLSRSTGFDVLQDNATLRLAGFDVVIEATGRFTTSRKTATEFFTRSTRALAAAAQHHEAHHILLSIVNCERPEVQGYGYFAGKAAQERVARVESDKLTIIRSTQWFEFAEQNLARLKAGPVSLVPQMTIQPVALDAVAEVIADVAVGQRIGDSVELAGPETMTLWDMTKQLPTRRQVILPLPMPGKLGRAFRNGICVPGPQARRIGPLYSRWLAEQAPPTA</sequence>
<dbReference type="AlphaFoldDB" id="A0A921FPS5"/>
<reference evidence="1" key="2">
    <citation type="submission" date="2021-09" db="EMBL/GenBank/DDBJ databases">
        <authorList>
            <person name="Gilroy R."/>
        </authorList>
    </citation>
    <scope>NUCLEOTIDE SEQUENCE</scope>
    <source>
        <strain evidence="1">ChiHjej13B12-14962</strain>
    </source>
</reference>
<dbReference type="SUPFAM" id="SSF51735">
    <property type="entry name" value="NAD(P)-binding Rossmann-fold domains"/>
    <property type="match status" value="1"/>
</dbReference>
<evidence type="ECO:0000313" key="2">
    <source>
        <dbReference type="Proteomes" id="UP000703315"/>
    </source>
</evidence>
<proteinExistence type="predicted"/>
<dbReference type="PANTHER" id="PTHR12126:SF11">
    <property type="entry name" value="NADH DEHYDROGENASE [UBIQUINONE] 1 ALPHA SUBCOMPLEX SUBUNIT 9, MITOCHONDRIAL"/>
    <property type="match status" value="1"/>
</dbReference>
<dbReference type="GO" id="GO:0044877">
    <property type="term" value="F:protein-containing complex binding"/>
    <property type="evidence" value="ECO:0007669"/>
    <property type="project" value="TreeGrafter"/>
</dbReference>
<evidence type="ECO:0000313" key="1">
    <source>
        <dbReference type="EMBL" id="HJF15685.1"/>
    </source>
</evidence>
<dbReference type="EMBL" id="DYXC01000147">
    <property type="protein sequence ID" value="HJF15685.1"/>
    <property type="molecule type" value="Genomic_DNA"/>
</dbReference>
<dbReference type="Proteomes" id="UP000703315">
    <property type="component" value="Unassembled WGS sequence"/>
</dbReference>